<dbReference type="PROSITE" id="PS51736">
    <property type="entry name" value="RECOMBINASES_3"/>
    <property type="match status" value="1"/>
</dbReference>
<evidence type="ECO:0000256" key="2">
    <source>
        <dbReference type="ARBA" id="ARBA00023125"/>
    </source>
</evidence>
<dbReference type="EMBL" id="CP134050">
    <property type="protein sequence ID" value="WNC13287.1"/>
    <property type="molecule type" value="Genomic_DNA"/>
</dbReference>
<evidence type="ECO:0000256" key="4">
    <source>
        <dbReference type="PROSITE-ProRule" id="PRU10137"/>
    </source>
</evidence>
<organism evidence="7 8">
    <name type="scientific">Brevibacillus brevis</name>
    <name type="common">Bacillus brevis</name>
    <dbReference type="NCBI Taxonomy" id="1393"/>
    <lineage>
        <taxon>Bacteria</taxon>
        <taxon>Bacillati</taxon>
        <taxon>Bacillota</taxon>
        <taxon>Bacilli</taxon>
        <taxon>Bacillales</taxon>
        <taxon>Paenibacillaceae</taxon>
        <taxon>Brevibacillus</taxon>
    </lineage>
</organism>
<dbReference type="SMART" id="SM00857">
    <property type="entry name" value="Resolvase"/>
    <property type="match status" value="1"/>
</dbReference>
<keyword evidence="8" id="KW-1185">Reference proteome</keyword>
<sequence length="492" mass="55337">MRTAVYIRVSTDDQAREGFSIPAQREKLLAYVHSQDWTVSDLYVDEGASAKDTNRPELARLLADVRSGGIDVVLVYRLDRLTRSVLDLYRLLQEFEEYGVRFKSCTEVYDTTTAMGRLFITLVAALAQWERENLGERVRLGMEQMVKERKRPGGPPPYGYELADGKLAVHPEEASVVRMMFESYNRGESPRSIAEHANRGGARGKNGARWSAGAVLRLLKNPVYYGALRWNFTDSGQRQNAPDEWLLEEAAHPAIVGEDLFRQVQDRIGQRGSRHPRVLSSSLLFSGLLYCSRCGSPMRGKTTRIGKRDGGCASHTYYTCRAKRTGTGACDAAAIREDLLELALLGQLLLYPQPIREAAAAAWNTARLSAGRETGSVEAELSAKRRRWEKAYEEGLITLPAFRAKLDELDDLARKASRPLLRSASSDTACGQADSGCPTDYRALLDWREVWSFATREEKRQLITTLVERLDAEALTTSRRNRQVRLTHLLFR</sequence>
<dbReference type="Pfam" id="PF07508">
    <property type="entry name" value="Recombinase"/>
    <property type="match status" value="1"/>
</dbReference>
<proteinExistence type="predicted"/>
<dbReference type="PROSITE" id="PS51737">
    <property type="entry name" value="RECOMBINASE_DNA_BIND"/>
    <property type="match status" value="1"/>
</dbReference>
<reference evidence="7 8" key="1">
    <citation type="submission" date="2023-09" db="EMBL/GenBank/DDBJ databases">
        <title>Complete Genome and Methylome dissection of Bacillus brevis NEB573 original source of BbsI restriction endonuclease.</title>
        <authorList>
            <person name="Fomenkov A."/>
            <person name="Roberts R.D."/>
        </authorList>
    </citation>
    <scope>NUCLEOTIDE SEQUENCE [LARGE SCALE GENOMIC DNA]</scope>
    <source>
        <strain evidence="7 8">NEB573</strain>
    </source>
</reference>
<dbReference type="SUPFAM" id="SSF53041">
    <property type="entry name" value="Resolvase-like"/>
    <property type="match status" value="1"/>
</dbReference>
<dbReference type="Proteomes" id="UP001256827">
    <property type="component" value="Chromosome"/>
</dbReference>
<dbReference type="Gene3D" id="3.90.1750.20">
    <property type="entry name" value="Putative Large Serine Recombinase, Chain B, Domain 2"/>
    <property type="match status" value="1"/>
</dbReference>
<dbReference type="PANTHER" id="PTHR30461:SF23">
    <property type="entry name" value="DNA RECOMBINASE-RELATED"/>
    <property type="match status" value="1"/>
</dbReference>
<dbReference type="PANTHER" id="PTHR30461">
    <property type="entry name" value="DNA-INVERTASE FROM LAMBDOID PROPHAGE"/>
    <property type="match status" value="1"/>
</dbReference>
<dbReference type="InterPro" id="IPR038109">
    <property type="entry name" value="DNA_bind_recomb_sf"/>
</dbReference>
<dbReference type="RefSeq" id="WP_310764781.1">
    <property type="nucleotide sequence ID" value="NZ_CP134050.1"/>
</dbReference>
<feature type="active site" description="O-(5'-phospho-DNA)-serine intermediate" evidence="4">
    <location>
        <position position="10"/>
    </location>
</feature>
<evidence type="ECO:0000256" key="3">
    <source>
        <dbReference type="ARBA" id="ARBA00023172"/>
    </source>
</evidence>
<feature type="domain" description="Recombinase" evidence="6">
    <location>
        <begin position="157"/>
        <end position="274"/>
    </location>
</feature>
<dbReference type="Pfam" id="PF00239">
    <property type="entry name" value="Resolvase"/>
    <property type="match status" value="1"/>
</dbReference>
<dbReference type="InterPro" id="IPR025827">
    <property type="entry name" value="Zn_ribbon_recom_dom"/>
</dbReference>
<dbReference type="InterPro" id="IPR050639">
    <property type="entry name" value="SSR_resolvase"/>
</dbReference>
<dbReference type="Gene3D" id="3.40.50.1390">
    <property type="entry name" value="Resolvase, N-terminal catalytic domain"/>
    <property type="match status" value="1"/>
</dbReference>
<feature type="domain" description="Resolvase/invertase-type recombinase catalytic" evidence="5">
    <location>
        <begin position="2"/>
        <end position="149"/>
    </location>
</feature>
<evidence type="ECO:0000259" key="6">
    <source>
        <dbReference type="PROSITE" id="PS51737"/>
    </source>
</evidence>
<gene>
    <name evidence="7" type="ORF">RGB73_21665</name>
</gene>
<accession>A0ABY9T2Y4</accession>
<keyword evidence="1" id="KW-0229">DNA integration</keyword>
<evidence type="ECO:0000259" key="5">
    <source>
        <dbReference type="PROSITE" id="PS51736"/>
    </source>
</evidence>
<dbReference type="CDD" id="cd03768">
    <property type="entry name" value="SR_ResInv"/>
    <property type="match status" value="1"/>
</dbReference>
<keyword evidence="2" id="KW-0238">DNA-binding</keyword>
<dbReference type="InterPro" id="IPR036162">
    <property type="entry name" value="Resolvase-like_N_sf"/>
</dbReference>
<evidence type="ECO:0000313" key="8">
    <source>
        <dbReference type="Proteomes" id="UP001256827"/>
    </source>
</evidence>
<dbReference type="InterPro" id="IPR006119">
    <property type="entry name" value="Resolv_N"/>
</dbReference>
<keyword evidence="3" id="KW-0233">DNA recombination</keyword>
<dbReference type="Pfam" id="PF13408">
    <property type="entry name" value="Zn_ribbon_recom"/>
    <property type="match status" value="1"/>
</dbReference>
<dbReference type="PROSITE" id="PS00397">
    <property type="entry name" value="RECOMBINASES_1"/>
    <property type="match status" value="1"/>
</dbReference>
<dbReference type="InterPro" id="IPR006118">
    <property type="entry name" value="Recombinase_CS"/>
</dbReference>
<dbReference type="InterPro" id="IPR011109">
    <property type="entry name" value="DNA_bind_recombinase_dom"/>
</dbReference>
<evidence type="ECO:0000256" key="1">
    <source>
        <dbReference type="ARBA" id="ARBA00022908"/>
    </source>
</evidence>
<evidence type="ECO:0000313" key="7">
    <source>
        <dbReference type="EMBL" id="WNC13287.1"/>
    </source>
</evidence>
<protein>
    <submittedName>
        <fullName evidence="7">Recombinase family protein</fullName>
    </submittedName>
</protein>
<name>A0ABY9T2Y4_BREBE</name>